<protein>
    <recommendedName>
        <fullName evidence="1">NodB homology domain-containing protein</fullName>
    </recommendedName>
</protein>
<dbReference type="Proteomes" id="UP000242972">
    <property type="component" value="Unassembled WGS sequence"/>
</dbReference>
<name>A0A2T2X7B6_9FIRM</name>
<feature type="non-terminal residue" evidence="2">
    <location>
        <position position="287"/>
    </location>
</feature>
<comment type="caution">
    <text evidence="2">The sequence shown here is derived from an EMBL/GenBank/DDBJ whole genome shotgun (WGS) entry which is preliminary data.</text>
</comment>
<proteinExistence type="predicted"/>
<organism evidence="2 3">
    <name type="scientific">Sulfobacillus benefaciens</name>
    <dbReference type="NCBI Taxonomy" id="453960"/>
    <lineage>
        <taxon>Bacteria</taxon>
        <taxon>Bacillati</taxon>
        <taxon>Bacillota</taxon>
        <taxon>Clostridia</taxon>
        <taxon>Eubacteriales</taxon>
        <taxon>Clostridiales Family XVII. Incertae Sedis</taxon>
        <taxon>Sulfobacillus</taxon>
    </lineage>
</organism>
<dbReference type="GO" id="GO:0005975">
    <property type="term" value="P:carbohydrate metabolic process"/>
    <property type="evidence" value="ECO:0007669"/>
    <property type="project" value="InterPro"/>
</dbReference>
<dbReference type="AlphaFoldDB" id="A0A2T2X7B6"/>
<dbReference type="GO" id="GO:0016810">
    <property type="term" value="F:hydrolase activity, acting on carbon-nitrogen (but not peptide) bonds"/>
    <property type="evidence" value="ECO:0007669"/>
    <property type="project" value="InterPro"/>
</dbReference>
<dbReference type="SUPFAM" id="SSF88713">
    <property type="entry name" value="Glycoside hydrolase/deacetylase"/>
    <property type="match status" value="1"/>
</dbReference>
<sequence>MGNLFPCVPSFHTWPSSFHAALCVTWDVDDEAPYYSRGLTSHHDVSEIEQRQYGIRRAVPAIFSMLQEAGIPASFYVPAYIAKQWPQVVQTLTTYGYEIGAHGFLHEPVRNLGIEDEARIIKEAVDVLGSISHQSILGYRTPSWQFNEWTADLLCRNGVLYDSSLMGDHSVYQLAIETGQTLFEIPIHWNLDDVEFWGHTHVTRSHTISAPSAVYEIWTAELDGIVQRGGVCVLTLHPHVSGRPGLLSVVHRFIRYAKSLSALWITTPREIAQYVSQNALTVPTVRL</sequence>
<evidence type="ECO:0000313" key="2">
    <source>
        <dbReference type="EMBL" id="PSR30400.1"/>
    </source>
</evidence>
<dbReference type="Gene3D" id="3.20.20.370">
    <property type="entry name" value="Glycoside hydrolase/deacetylase"/>
    <property type="match status" value="1"/>
</dbReference>
<reference evidence="2 3" key="1">
    <citation type="journal article" date="2014" name="BMC Genomics">
        <title>Comparison of environmental and isolate Sulfobacillus genomes reveals diverse carbon, sulfur, nitrogen, and hydrogen metabolisms.</title>
        <authorList>
            <person name="Justice N.B."/>
            <person name="Norman A."/>
            <person name="Brown C.T."/>
            <person name="Singh A."/>
            <person name="Thomas B.C."/>
            <person name="Banfield J.F."/>
        </authorList>
    </citation>
    <scope>NUCLEOTIDE SEQUENCE [LARGE SCALE GENOMIC DNA]</scope>
    <source>
        <strain evidence="2">AMDSBA4</strain>
    </source>
</reference>
<dbReference type="Pfam" id="PF01522">
    <property type="entry name" value="Polysacc_deac_1"/>
    <property type="match status" value="1"/>
</dbReference>
<dbReference type="InterPro" id="IPR002509">
    <property type="entry name" value="NODB_dom"/>
</dbReference>
<dbReference type="EMBL" id="PXYW01000079">
    <property type="protein sequence ID" value="PSR30400.1"/>
    <property type="molecule type" value="Genomic_DNA"/>
</dbReference>
<feature type="domain" description="NodB homology" evidence="1">
    <location>
        <begin position="44"/>
        <end position="266"/>
    </location>
</feature>
<evidence type="ECO:0000313" key="3">
    <source>
        <dbReference type="Proteomes" id="UP000242972"/>
    </source>
</evidence>
<gene>
    <name evidence="2" type="ORF">C7B46_17940</name>
</gene>
<dbReference type="InterPro" id="IPR011330">
    <property type="entry name" value="Glyco_hydro/deAcase_b/a-brl"/>
</dbReference>
<dbReference type="PANTHER" id="PTHR47561:SF1">
    <property type="entry name" value="POLYSACCHARIDE DEACETYLASE FAMILY PROTEIN (AFU_ORTHOLOGUE AFUA_6G05030)"/>
    <property type="match status" value="1"/>
</dbReference>
<evidence type="ECO:0000259" key="1">
    <source>
        <dbReference type="PROSITE" id="PS51677"/>
    </source>
</evidence>
<dbReference type="PANTHER" id="PTHR47561">
    <property type="entry name" value="POLYSACCHARIDE DEACETYLASE FAMILY PROTEIN (AFU_ORTHOLOGUE AFUA_6G05030)"/>
    <property type="match status" value="1"/>
</dbReference>
<dbReference type="PROSITE" id="PS51677">
    <property type="entry name" value="NODB"/>
    <property type="match status" value="1"/>
</dbReference>
<accession>A0A2T2X7B6</accession>